<evidence type="ECO:0000313" key="2">
    <source>
        <dbReference type="EMBL" id="RHN69427.1"/>
    </source>
</evidence>
<sequence>MHCWLTDTYVALADMATGLIRGTKIKNVFLHRDVIKKRNHQFLNFKNHTLSFFFISLIFLSSSSILPYPSSNLFNSLKTAAIFSNKSTPPQNPKIKSQ</sequence>
<dbReference type="AlphaFoldDB" id="A0A396J2H5"/>
<accession>A0A396J2H5</accession>
<keyword evidence="1" id="KW-0472">Membrane</keyword>
<evidence type="ECO:0000256" key="1">
    <source>
        <dbReference type="SAM" id="Phobius"/>
    </source>
</evidence>
<keyword evidence="1" id="KW-0812">Transmembrane</keyword>
<comment type="caution">
    <text evidence="2">The sequence shown here is derived from an EMBL/GenBank/DDBJ whole genome shotgun (WGS) entry which is preliminary data.</text>
</comment>
<gene>
    <name evidence="2" type="ORF">MtrunA17_Chr3g0124621</name>
</gene>
<name>A0A396J2H5_MEDTR</name>
<organism evidence="2">
    <name type="scientific">Medicago truncatula</name>
    <name type="common">Barrel medic</name>
    <name type="synonym">Medicago tribuloides</name>
    <dbReference type="NCBI Taxonomy" id="3880"/>
    <lineage>
        <taxon>Eukaryota</taxon>
        <taxon>Viridiplantae</taxon>
        <taxon>Streptophyta</taxon>
        <taxon>Embryophyta</taxon>
        <taxon>Tracheophyta</taxon>
        <taxon>Spermatophyta</taxon>
        <taxon>Magnoliopsida</taxon>
        <taxon>eudicotyledons</taxon>
        <taxon>Gunneridae</taxon>
        <taxon>Pentapetalae</taxon>
        <taxon>rosids</taxon>
        <taxon>fabids</taxon>
        <taxon>Fabales</taxon>
        <taxon>Fabaceae</taxon>
        <taxon>Papilionoideae</taxon>
        <taxon>50 kb inversion clade</taxon>
        <taxon>NPAAA clade</taxon>
        <taxon>Hologalegina</taxon>
        <taxon>IRL clade</taxon>
        <taxon>Trifolieae</taxon>
        <taxon>Medicago</taxon>
    </lineage>
</organism>
<evidence type="ECO:0008006" key="3">
    <source>
        <dbReference type="Google" id="ProtNLM"/>
    </source>
</evidence>
<proteinExistence type="predicted"/>
<dbReference type="EMBL" id="PSQE01000003">
    <property type="protein sequence ID" value="RHN69427.1"/>
    <property type="molecule type" value="Genomic_DNA"/>
</dbReference>
<dbReference type="Proteomes" id="UP000265566">
    <property type="component" value="Chromosome 3"/>
</dbReference>
<keyword evidence="1" id="KW-1133">Transmembrane helix</keyword>
<reference evidence="2" key="1">
    <citation type="journal article" date="2018" name="Nat. Plants">
        <title>Whole-genome landscape of Medicago truncatula symbiotic genes.</title>
        <authorList>
            <person name="Pecrix Y."/>
            <person name="Gamas P."/>
            <person name="Carrere S."/>
        </authorList>
    </citation>
    <scope>NUCLEOTIDE SEQUENCE</scope>
    <source>
        <tissue evidence="2">Leaves</tissue>
    </source>
</reference>
<dbReference type="Gramene" id="rna17897">
    <property type="protein sequence ID" value="RHN69427.1"/>
    <property type="gene ID" value="gene17897"/>
</dbReference>
<protein>
    <recommendedName>
        <fullName evidence="3">Transmembrane protein</fullName>
    </recommendedName>
</protein>
<feature type="transmembrane region" description="Helical" evidence="1">
    <location>
        <begin position="50"/>
        <end position="68"/>
    </location>
</feature>